<feature type="transmembrane region" description="Helical" evidence="6">
    <location>
        <begin position="171"/>
        <end position="192"/>
    </location>
</feature>
<dbReference type="PANTHER" id="PTHR11785">
    <property type="entry name" value="AMINO ACID TRANSPORTER"/>
    <property type="match status" value="1"/>
</dbReference>
<feature type="transmembrane region" description="Helical" evidence="6">
    <location>
        <begin position="422"/>
        <end position="442"/>
    </location>
</feature>
<feature type="transmembrane region" description="Helical" evidence="6">
    <location>
        <begin position="361"/>
        <end position="381"/>
    </location>
</feature>
<dbReference type="InterPro" id="IPR050598">
    <property type="entry name" value="AminoAcid_Transporter"/>
</dbReference>
<dbReference type="Proteomes" id="UP000440578">
    <property type="component" value="Unassembled WGS sequence"/>
</dbReference>
<sequence length="472" mass="50283">MDNPAFTCDDGARSRQGGKGGRTKEDLQPSDADSSHETRIPRTVGAFSGTAIIVGTMIGSGIFVSPKGVLERTGSVALSLLVWLGCGVLSTLGALCYIELGLVIPESGGEFSYLFRGFGPLHRFFGPLPAFLASWIINLITMPASTAILSLAFAEYCVQPFFSVECPPPPAVIPLVAAAACWLITIAHCYSVRVGTGMQNLFTVSKLSAVAPVVAGGVYSLYQGNTRHLATGFQGSTSSVSDVATAFYSGLWAYDGWNNLNYLTEELLASPAVAVTFADRVLGPVAFLIPVGVALSVAGALNGTIISTSRICFASARQGHMVDILSFIHARHLTPAPALLFNAVLASGMIAAGNIDNLIDFFSFSAWTIYGLVMLALLILRRTQPELPRPYRVHLWIPVVVLLVSVYLVVGPIADAPKLEYVYVLCFLLFGVVVYTPCVFYGHSAPGMRRLTELCQKALEVVPTDYGAKGPC</sequence>
<evidence type="ECO:0000256" key="1">
    <source>
        <dbReference type="ARBA" id="ARBA00004141"/>
    </source>
</evidence>
<reference evidence="7 8" key="1">
    <citation type="submission" date="2019-07" db="EMBL/GenBank/DDBJ databases">
        <title>Draft genome assembly of a fouling barnacle, Amphibalanus amphitrite (Darwin, 1854): The first reference genome for Thecostraca.</title>
        <authorList>
            <person name="Kim W."/>
        </authorList>
    </citation>
    <scope>NUCLEOTIDE SEQUENCE [LARGE SCALE GENOMIC DNA]</scope>
    <source>
        <strain evidence="7">SNU_AA5</strain>
        <tissue evidence="7">Soma without cirri and trophi</tissue>
    </source>
</reference>
<feature type="transmembrane region" description="Helical" evidence="6">
    <location>
        <begin position="287"/>
        <end position="313"/>
    </location>
</feature>
<feature type="transmembrane region" description="Helical" evidence="6">
    <location>
        <begin position="393"/>
        <end position="410"/>
    </location>
</feature>
<evidence type="ECO:0000256" key="2">
    <source>
        <dbReference type="ARBA" id="ARBA00022692"/>
    </source>
</evidence>
<evidence type="ECO:0000256" key="3">
    <source>
        <dbReference type="ARBA" id="ARBA00022989"/>
    </source>
</evidence>
<evidence type="ECO:0000313" key="7">
    <source>
        <dbReference type="EMBL" id="KAF0293207.1"/>
    </source>
</evidence>
<evidence type="ECO:0000256" key="4">
    <source>
        <dbReference type="ARBA" id="ARBA00023136"/>
    </source>
</evidence>
<comment type="caution">
    <text evidence="7">The sequence shown here is derived from an EMBL/GenBank/DDBJ whole genome shotgun (WGS) entry which is preliminary data.</text>
</comment>
<feature type="compositionally biased region" description="Basic and acidic residues" evidence="5">
    <location>
        <begin position="22"/>
        <end position="39"/>
    </location>
</feature>
<dbReference type="OrthoDB" id="5982228at2759"/>
<gene>
    <name evidence="7" type="primary">SLC7A9_0</name>
    <name evidence="7" type="ORF">FJT64_008902</name>
</gene>
<keyword evidence="8" id="KW-1185">Reference proteome</keyword>
<evidence type="ECO:0000256" key="5">
    <source>
        <dbReference type="SAM" id="MobiDB-lite"/>
    </source>
</evidence>
<keyword evidence="3 6" id="KW-1133">Transmembrane helix</keyword>
<dbReference type="Pfam" id="PF13520">
    <property type="entry name" value="AA_permease_2"/>
    <property type="match status" value="2"/>
</dbReference>
<feature type="transmembrane region" description="Helical" evidence="6">
    <location>
        <begin position="204"/>
        <end position="222"/>
    </location>
</feature>
<feature type="region of interest" description="Disordered" evidence="5">
    <location>
        <begin position="1"/>
        <end position="39"/>
    </location>
</feature>
<dbReference type="AlphaFoldDB" id="A0A6A4VAA0"/>
<protein>
    <submittedName>
        <fullName evidence="7">B(0,+)-type amino acid transporter 1</fullName>
    </submittedName>
</protein>
<feature type="transmembrane region" description="Helical" evidence="6">
    <location>
        <begin position="124"/>
        <end position="151"/>
    </location>
</feature>
<evidence type="ECO:0000313" key="8">
    <source>
        <dbReference type="Proteomes" id="UP000440578"/>
    </source>
</evidence>
<proteinExistence type="predicted"/>
<feature type="transmembrane region" description="Helical" evidence="6">
    <location>
        <begin position="333"/>
        <end position="355"/>
    </location>
</feature>
<dbReference type="PIRSF" id="PIRSF006060">
    <property type="entry name" value="AA_transporter"/>
    <property type="match status" value="1"/>
</dbReference>
<dbReference type="GO" id="GO:0015179">
    <property type="term" value="F:L-amino acid transmembrane transporter activity"/>
    <property type="evidence" value="ECO:0007669"/>
    <property type="project" value="TreeGrafter"/>
</dbReference>
<organism evidence="7 8">
    <name type="scientific">Amphibalanus amphitrite</name>
    <name type="common">Striped barnacle</name>
    <name type="synonym">Balanus amphitrite</name>
    <dbReference type="NCBI Taxonomy" id="1232801"/>
    <lineage>
        <taxon>Eukaryota</taxon>
        <taxon>Metazoa</taxon>
        <taxon>Ecdysozoa</taxon>
        <taxon>Arthropoda</taxon>
        <taxon>Crustacea</taxon>
        <taxon>Multicrustacea</taxon>
        <taxon>Cirripedia</taxon>
        <taxon>Thoracica</taxon>
        <taxon>Thoracicalcarea</taxon>
        <taxon>Balanomorpha</taxon>
        <taxon>Balanoidea</taxon>
        <taxon>Balanidae</taxon>
        <taxon>Amphibalaninae</taxon>
        <taxon>Amphibalanus</taxon>
    </lineage>
</organism>
<accession>A0A6A4VAA0</accession>
<dbReference type="EMBL" id="VIIS01001762">
    <property type="protein sequence ID" value="KAF0293207.1"/>
    <property type="molecule type" value="Genomic_DNA"/>
</dbReference>
<feature type="transmembrane region" description="Helical" evidence="6">
    <location>
        <begin position="76"/>
        <end position="103"/>
    </location>
</feature>
<dbReference type="InterPro" id="IPR002293">
    <property type="entry name" value="AA/rel_permease1"/>
</dbReference>
<feature type="transmembrane region" description="Helical" evidence="6">
    <location>
        <begin position="44"/>
        <end position="64"/>
    </location>
</feature>
<keyword evidence="2 6" id="KW-0812">Transmembrane</keyword>
<keyword evidence="4 6" id="KW-0472">Membrane</keyword>
<evidence type="ECO:0000256" key="6">
    <source>
        <dbReference type="SAM" id="Phobius"/>
    </source>
</evidence>
<comment type="subcellular location">
    <subcellularLocation>
        <location evidence="1">Membrane</location>
        <topology evidence="1">Multi-pass membrane protein</topology>
    </subcellularLocation>
</comment>
<dbReference type="GO" id="GO:0016020">
    <property type="term" value="C:membrane"/>
    <property type="evidence" value="ECO:0007669"/>
    <property type="project" value="UniProtKB-SubCell"/>
</dbReference>
<name>A0A6A4VAA0_AMPAM</name>
<dbReference type="PANTHER" id="PTHR11785:SF512">
    <property type="entry name" value="SOBREMESA, ISOFORM B"/>
    <property type="match status" value="1"/>
</dbReference>
<dbReference type="Gene3D" id="1.20.1740.10">
    <property type="entry name" value="Amino acid/polyamine transporter I"/>
    <property type="match status" value="2"/>
</dbReference>